<dbReference type="InterPro" id="IPR014327">
    <property type="entry name" value="RNA_pol_sigma70_bacteroid"/>
</dbReference>
<dbReference type="CDD" id="cd06171">
    <property type="entry name" value="Sigma70_r4"/>
    <property type="match status" value="1"/>
</dbReference>
<evidence type="ECO:0000313" key="7">
    <source>
        <dbReference type="EMBL" id="RED97440.1"/>
    </source>
</evidence>
<evidence type="ECO:0000256" key="1">
    <source>
        <dbReference type="ARBA" id="ARBA00010641"/>
    </source>
</evidence>
<dbReference type="InterPro" id="IPR014284">
    <property type="entry name" value="RNA_pol_sigma-70_dom"/>
</dbReference>
<dbReference type="SUPFAM" id="SSF88659">
    <property type="entry name" value="Sigma3 and sigma4 domains of RNA polymerase sigma factors"/>
    <property type="match status" value="1"/>
</dbReference>
<protein>
    <submittedName>
        <fullName evidence="7">RNA polymerase sigma-70 factor (ECF subfamily)</fullName>
    </submittedName>
</protein>
<dbReference type="GO" id="GO:0016987">
    <property type="term" value="F:sigma factor activity"/>
    <property type="evidence" value="ECO:0007669"/>
    <property type="project" value="UniProtKB-KW"/>
</dbReference>
<organism evidence="7 8">
    <name type="scientific">Marinoscillum furvescens DSM 4134</name>
    <dbReference type="NCBI Taxonomy" id="1122208"/>
    <lineage>
        <taxon>Bacteria</taxon>
        <taxon>Pseudomonadati</taxon>
        <taxon>Bacteroidota</taxon>
        <taxon>Cytophagia</taxon>
        <taxon>Cytophagales</taxon>
        <taxon>Reichenbachiellaceae</taxon>
        <taxon>Marinoscillum</taxon>
    </lineage>
</organism>
<dbReference type="RefSeq" id="WP_115868596.1">
    <property type="nucleotide sequence ID" value="NZ_QREG01000012.1"/>
</dbReference>
<dbReference type="Gene3D" id="1.10.1740.10">
    <property type="match status" value="1"/>
</dbReference>
<dbReference type="InterPro" id="IPR013324">
    <property type="entry name" value="RNA_pol_sigma_r3/r4-like"/>
</dbReference>
<evidence type="ECO:0000256" key="3">
    <source>
        <dbReference type="ARBA" id="ARBA00023082"/>
    </source>
</evidence>
<dbReference type="InterPro" id="IPR013249">
    <property type="entry name" value="RNA_pol_sigma70_r4_t2"/>
</dbReference>
<dbReference type="GO" id="GO:0006352">
    <property type="term" value="P:DNA-templated transcription initiation"/>
    <property type="evidence" value="ECO:0007669"/>
    <property type="project" value="InterPro"/>
</dbReference>
<dbReference type="NCBIfam" id="TIGR02985">
    <property type="entry name" value="Sig70_bacteroi1"/>
    <property type="match status" value="1"/>
</dbReference>
<accession>A0A3D9L3A4</accession>
<dbReference type="InterPro" id="IPR007627">
    <property type="entry name" value="RNA_pol_sigma70_r2"/>
</dbReference>
<comment type="similarity">
    <text evidence="1">Belongs to the sigma-70 factor family. ECF subfamily.</text>
</comment>
<name>A0A3D9L3A4_MARFU</name>
<feature type="domain" description="RNA polymerase sigma-70 region 2" evidence="5">
    <location>
        <begin position="25"/>
        <end position="87"/>
    </location>
</feature>
<keyword evidence="4" id="KW-0804">Transcription</keyword>
<dbReference type="PANTHER" id="PTHR43133:SF46">
    <property type="entry name" value="RNA POLYMERASE SIGMA-70 FACTOR ECF SUBFAMILY"/>
    <property type="match status" value="1"/>
</dbReference>
<dbReference type="Pfam" id="PF08281">
    <property type="entry name" value="Sigma70_r4_2"/>
    <property type="match status" value="1"/>
</dbReference>
<dbReference type="Pfam" id="PF04542">
    <property type="entry name" value="Sigma70_r2"/>
    <property type="match status" value="1"/>
</dbReference>
<evidence type="ECO:0000256" key="4">
    <source>
        <dbReference type="ARBA" id="ARBA00023163"/>
    </source>
</evidence>
<dbReference type="InterPro" id="IPR013325">
    <property type="entry name" value="RNA_pol_sigma_r2"/>
</dbReference>
<keyword evidence="8" id="KW-1185">Reference proteome</keyword>
<dbReference type="EMBL" id="QREG01000012">
    <property type="protein sequence ID" value="RED97440.1"/>
    <property type="molecule type" value="Genomic_DNA"/>
</dbReference>
<evidence type="ECO:0000256" key="2">
    <source>
        <dbReference type="ARBA" id="ARBA00023015"/>
    </source>
</evidence>
<reference evidence="7 8" key="1">
    <citation type="submission" date="2018-07" db="EMBL/GenBank/DDBJ databases">
        <title>Genomic Encyclopedia of Type Strains, Phase IV (KMG-IV): sequencing the most valuable type-strain genomes for metagenomic binning, comparative biology and taxonomic classification.</title>
        <authorList>
            <person name="Goeker M."/>
        </authorList>
    </citation>
    <scope>NUCLEOTIDE SEQUENCE [LARGE SCALE GENOMIC DNA]</scope>
    <source>
        <strain evidence="7 8">DSM 4134</strain>
    </source>
</reference>
<dbReference type="SUPFAM" id="SSF88946">
    <property type="entry name" value="Sigma2 domain of RNA polymerase sigma factors"/>
    <property type="match status" value="1"/>
</dbReference>
<sequence>MTKQDDATLFDQIKNDDYQSFEVVFRSYYAELTRFATSIVRNQTIGEEIAQEAFIYIWEKRHKIALKGSLKAYLMSSVKNKCINYIRLELPKQQATTDLEGVSAMTTEMPEDESGALKRKIQLAIDQLPKKCKSIFVLSRYGGLTYAEIAEELEISTKTVENQMTIALRKLKESLNEELKNHGL</sequence>
<dbReference type="InterPro" id="IPR039425">
    <property type="entry name" value="RNA_pol_sigma-70-like"/>
</dbReference>
<keyword evidence="3" id="KW-0731">Sigma factor</keyword>
<gene>
    <name evidence="7" type="ORF">C7460_11249</name>
</gene>
<keyword evidence="2" id="KW-0805">Transcription regulation</keyword>
<proteinExistence type="inferred from homology"/>
<dbReference type="Proteomes" id="UP000256779">
    <property type="component" value="Unassembled WGS sequence"/>
</dbReference>
<dbReference type="InterPro" id="IPR036388">
    <property type="entry name" value="WH-like_DNA-bd_sf"/>
</dbReference>
<dbReference type="OrthoDB" id="1524077at2"/>
<evidence type="ECO:0000259" key="6">
    <source>
        <dbReference type="Pfam" id="PF08281"/>
    </source>
</evidence>
<evidence type="ECO:0000259" key="5">
    <source>
        <dbReference type="Pfam" id="PF04542"/>
    </source>
</evidence>
<evidence type="ECO:0000313" key="8">
    <source>
        <dbReference type="Proteomes" id="UP000256779"/>
    </source>
</evidence>
<dbReference type="AlphaFoldDB" id="A0A3D9L3A4"/>
<dbReference type="NCBIfam" id="TIGR02937">
    <property type="entry name" value="sigma70-ECF"/>
    <property type="match status" value="1"/>
</dbReference>
<dbReference type="Gene3D" id="1.10.10.10">
    <property type="entry name" value="Winged helix-like DNA-binding domain superfamily/Winged helix DNA-binding domain"/>
    <property type="match status" value="1"/>
</dbReference>
<comment type="caution">
    <text evidence="7">The sequence shown here is derived from an EMBL/GenBank/DDBJ whole genome shotgun (WGS) entry which is preliminary data.</text>
</comment>
<feature type="domain" description="RNA polymerase sigma factor 70 region 4 type 2" evidence="6">
    <location>
        <begin position="119"/>
        <end position="171"/>
    </location>
</feature>
<dbReference type="PANTHER" id="PTHR43133">
    <property type="entry name" value="RNA POLYMERASE ECF-TYPE SIGMA FACTO"/>
    <property type="match status" value="1"/>
</dbReference>
<dbReference type="GO" id="GO:0003677">
    <property type="term" value="F:DNA binding"/>
    <property type="evidence" value="ECO:0007669"/>
    <property type="project" value="InterPro"/>
</dbReference>